<organism evidence="3 4">
    <name type="scientific">Stichopus japonicus</name>
    <name type="common">Sea cucumber</name>
    <dbReference type="NCBI Taxonomy" id="307972"/>
    <lineage>
        <taxon>Eukaryota</taxon>
        <taxon>Metazoa</taxon>
        <taxon>Echinodermata</taxon>
        <taxon>Eleutherozoa</taxon>
        <taxon>Echinozoa</taxon>
        <taxon>Holothuroidea</taxon>
        <taxon>Aspidochirotacea</taxon>
        <taxon>Aspidochirotida</taxon>
        <taxon>Stichopodidae</taxon>
        <taxon>Apostichopus</taxon>
    </lineage>
</organism>
<dbReference type="AlphaFoldDB" id="A0A2G8KWG1"/>
<evidence type="ECO:0000259" key="2">
    <source>
        <dbReference type="Pfam" id="PF00443"/>
    </source>
</evidence>
<sequence length="186" mass="21751">MLEKWYNDDKEDISTREDVSLNGTERHDESATTNWIRYNSQSEEKTNDDTHDLTPSEERFCICCEVNDGSPFLQCDIWDNWYHFRQAIKTIAEEACGPFTNITSQQDARYHYKLVSAVAHQGVDCRSGHYNTYTFWNNGVVRHNDEDVERSPLFRDRSQTAVNGVILFYELSSESSVTTWFTKNHK</sequence>
<dbReference type="SUPFAM" id="SSF54001">
    <property type="entry name" value="Cysteine proteinases"/>
    <property type="match status" value="1"/>
</dbReference>
<dbReference type="Pfam" id="PF00443">
    <property type="entry name" value="UCH"/>
    <property type="match status" value="1"/>
</dbReference>
<dbReference type="GO" id="GO:0016579">
    <property type="term" value="P:protein deubiquitination"/>
    <property type="evidence" value="ECO:0007669"/>
    <property type="project" value="InterPro"/>
</dbReference>
<gene>
    <name evidence="3" type="ORF">BSL78_10748</name>
</gene>
<feature type="region of interest" description="Disordered" evidence="1">
    <location>
        <begin position="1"/>
        <end position="52"/>
    </location>
</feature>
<reference evidence="3 4" key="1">
    <citation type="journal article" date="2017" name="PLoS Biol.">
        <title>The sea cucumber genome provides insights into morphological evolution and visceral regeneration.</title>
        <authorList>
            <person name="Zhang X."/>
            <person name="Sun L."/>
            <person name="Yuan J."/>
            <person name="Sun Y."/>
            <person name="Gao Y."/>
            <person name="Zhang L."/>
            <person name="Li S."/>
            <person name="Dai H."/>
            <person name="Hamel J.F."/>
            <person name="Liu C."/>
            <person name="Yu Y."/>
            <person name="Liu S."/>
            <person name="Lin W."/>
            <person name="Guo K."/>
            <person name="Jin S."/>
            <person name="Xu P."/>
            <person name="Storey K.B."/>
            <person name="Huan P."/>
            <person name="Zhang T."/>
            <person name="Zhou Y."/>
            <person name="Zhang J."/>
            <person name="Lin C."/>
            <person name="Li X."/>
            <person name="Xing L."/>
            <person name="Huo D."/>
            <person name="Sun M."/>
            <person name="Wang L."/>
            <person name="Mercier A."/>
            <person name="Li F."/>
            <person name="Yang H."/>
            <person name="Xiang J."/>
        </authorList>
    </citation>
    <scope>NUCLEOTIDE SEQUENCE [LARGE SCALE GENOMIC DNA]</scope>
    <source>
        <strain evidence="3">Shaxun</strain>
        <tissue evidence="3">Muscle</tissue>
    </source>
</reference>
<evidence type="ECO:0000313" key="3">
    <source>
        <dbReference type="EMBL" id="PIK52348.1"/>
    </source>
</evidence>
<feature type="compositionally biased region" description="Basic and acidic residues" evidence="1">
    <location>
        <begin position="1"/>
        <end position="30"/>
    </location>
</feature>
<keyword evidence="4" id="KW-1185">Reference proteome</keyword>
<dbReference type="Gene3D" id="3.90.70.10">
    <property type="entry name" value="Cysteine proteinases"/>
    <property type="match status" value="1"/>
</dbReference>
<feature type="domain" description="Peptidase C19 ubiquitin carboxyl-terminal hydrolase" evidence="2">
    <location>
        <begin position="65"/>
        <end position="169"/>
    </location>
</feature>
<evidence type="ECO:0000256" key="1">
    <source>
        <dbReference type="SAM" id="MobiDB-lite"/>
    </source>
</evidence>
<dbReference type="CDD" id="cd02257">
    <property type="entry name" value="Peptidase_C19"/>
    <property type="match status" value="1"/>
</dbReference>
<dbReference type="EMBL" id="MRZV01000332">
    <property type="protein sequence ID" value="PIK52348.1"/>
    <property type="molecule type" value="Genomic_DNA"/>
</dbReference>
<protein>
    <recommendedName>
        <fullName evidence="2">Peptidase C19 ubiquitin carboxyl-terminal hydrolase domain-containing protein</fullName>
    </recommendedName>
</protein>
<feature type="compositionally biased region" description="Basic and acidic residues" evidence="1">
    <location>
        <begin position="42"/>
        <end position="52"/>
    </location>
</feature>
<dbReference type="GO" id="GO:0004843">
    <property type="term" value="F:cysteine-type deubiquitinase activity"/>
    <property type="evidence" value="ECO:0007669"/>
    <property type="project" value="InterPro"/>
</dbReference>
<name>A0A2G8KWG1_STIJA</name>
<evidence type="ECO:0000313" key="4">
    <source>
        <dbReference type="Proteomes" id="UP000230750"/>
    </source>
</evidence>
<dbReference type="InterPro" id="IPR001394">
    <property type="entry name" value="Peptidase_C19_UCH"/>
</dbReference>
<accession>A0A2G8KWG1</accession>
<dbReference type="SUPFAM" id="SSF57903">
    <property type="entry name" value="FYVE/PHD zinc finger"/>
    <property type="match status" value="1"/>
</dbReference>
<dbReference type="InterPro" id="IPR038765">
    <property type="entry name" value="Papain-like_cys_pep_sf"/>
</dbReference>
<comment type="caution">
    <text evidence="3">The sequence shown here is derived from an EMBL/GenBank/DDBJ whole genome shotgun (WGS) entry which is preliminary data.</text>
</comment>
<dbReference type="InterPro" id="IPR011011">
    <property type="entry name" value="Znf_FYVE_PHD"/>
</dbReference>
<proteinExistence type="predicted"/>
<dbReference type="Proteomes" id="UP000230750">
    <property type="component" value="Unassembled WGS sequence"/>
</dbReference>
<feature type="compositionally biased region" description="Polar residues" evidence="1">
    <location>
        <begin position="31"/>
        <end position="41"/>
    </location>
</feature>